<evidence type="ECO:0000313" key="3">
    <source>
        <dbReference type="Proteomes" id="UP000257109"/>
    </source>
</evidence>
<comment type="caution">
    <text evidence="2">The sequence shown here is derived from an EMBL/GenBank/DDBJ whole genome shotgun (WGS) entry which is preliminary data.</text>
</comment>
<keyword evidence="3" id="KW-1185">Reference proteome</keyword>
<dbReference type="EMBL" id="QJKJ01017314">
    <property type="protein sequence ID" value="RDX58627.1"/>
    <property type="molecule type" value="Genomic_DNA"/>
</dbReference>
<name>A0A371E1H9_MUCPR</name>
<feature type="compositionally biased region" description="Basic residues" evidence="1">
    <location>
        <begin position="19"/>
        <end position="35"/>
    </location>
</feature>
<dbReference type="AlphaFoldDB" id="A0A371E1H9"/>
<proteinExistence type="predicted"/>
<feature type="region of interest" description="Disordered" evidence="1">
    <location>
        <begin position="1"/>
        <end position="35"/>
    </location>
</feature>
<gene>
    <name evidence="2" type="ORF">CR513_62041</name>
</gene>
<protein>
    <submittedName>
        <fullName evidence="2">Uncharacterized protein</fullName>
    </submittedName>
</protein>
<reference evidence="2" key="1">
    <citation type="submission" date="2018-05" db="EMBL/GenBank/DDBJ databases">
        <title>Draft genome of Mucuna pruriens seed.</title>
        <authorList>
            <person name="Nnadi N.E."/>
            <person name="Vos R."/>
            <person name="Hasami M.H."/>
            <person name="Devisetty U.K."/>
            <person name="Aguiy J.C."/>
        </authorList>
    </citation>
    <scope>NUCLEOTIDE SEQUENCE [LARGE SCALE GENOMIC DNA]</scope>
    <source>
        <strain evidence="2">JCA_2017</strain>
    </source>
</reference>
<sequence length="61" mass="6752">MDPNNSYTPNTSKDARIKPGIKGKQPRIAKSKHGASFHMSRELNVTGFEGWEKFASKVMGS</sequence>
<feature type="non-terminal residue" evidence="2">
    <location>
        <position position="1"/>
    </location>
</feature>
<feature type="compositionally biased region" description="Polar residues" evidence="1">
    <location>
        <begin position="1"/>
        <end position="12"/>
    </location>
</feature>
<dbReference type="Proteomes" id="UP000257109">
    <property type="component" value="Unassembled WGS sequence"/>
</dbReference>
<evidence type="ECO:0000256" key="1">
    <source>
        <dbReference type="SAM" id="MobiDB-lite"/>
    </source>
</evidence>
<accession>A0A371E1H9</accession>
<evidence type="ECO:0000313" key="2">
    <source>
        <dbReference type="EMBL" id="RDX58627.1"/>
    </source>
</evidence>
<organism evidence="2 3">
    <name type="scientific">Mucuna pruriens</name>
    <name type="common">Velvet bean</name>
    <name type="synonym">Dolichos pruriens</name>
    <dbReference type="NCBI Taxonomy" id="157652"/>
    <lineage>
        <taxon>Eukaryota</taxon>
        <taxon>Viridiplantae</taxon>
        <taxon>Streptophyta</taxon>
        <taxon>Embryophyta</taxon>
        <taxon>Tracheophyta</taxon>
        <taxon>Spermatophyta</taxon>
        <taxon>Magnoliopsida</taxon>
        <taxon>eudicotyledons</taxon>
        <taxon>Gunneridae</taxon>
        <taxon>Pentapetalae</taxon>
        <taxon>rosids</taxon>
        <taxon>fabids</taxon>
        <taxon>Fabales</taxon>
        <taxon>Fabaceae</taxon>
        <taxon>Papilionoideae</taxon>
        <taxon>50 kb inversion clade</taxon>
        <taxon>NPAAA clade</taxon>
        <taxon>indigoferoid/millettioid clade</taxon>
        <taxon>Phaseoleae</taxon>
        <taxon>Mucuna</taxon>
    </lineage>
</organism>